<name>A0AAV5UNL4_9BILA</name>
<dbReference type="EMBL" id="BTSX01000006">
    <property type="protein sequence ID" value="GMT07887.1"/>
    <property type="molecule type" value="Genomic_DNA"/>
</dbReference>
<organism evidence="6 7">
    <name type="scientific">Pristionchus entomophagus</name>
    <dbReference type="NCBI Taxonomy" id="358040"/>
    <lineage>
        <taxon>Eukaryota</taxon>
        <taxon>Metazoa</taxon>
        <taxon>Ecdysozoa</taxon>
        <taxon>Nematoda</taxon>
        <taxon>Chromadorea</taxon>
        <taxon>Rhabditida</taxon>
        <taxon>Rhabditina</taxon>
        <taxon>Diplogasteromorpha</taxon>
        <taxon>Diplogasteroidea</taxon>
        <taxon>Neodiplogasteridae</taxon>
        <taxon>Pristionchus</taxon>
    </lineage>
</organism>
<proteinExistence type="inferred from homology"/>
<dbReference type="GO" id="GO:0005765">
    <property type="term" value="C:lysosomal membrane"/>
    <property type="evidence" value="ECO:0007669"/>
    <property type="project" value="UniProtKB-SubCell"/>
</dbReference>
<keyword evidence="7" id="KW-1185">Reference proteome</keyword>
<comment type="similarity">
    <text evidence="2">Belongs to the BORCS7 family.</text>
</comment>
<evidence type="ECO:0000256" key="4">
    <source>
        <dbReference type="ARBA" id="ARBA00023136"/>
    </source>
</evidence>
<sequence>FLQIVVNMATNVQLDSKQKLPQKVTDVICDISMMINNAIATSNSNDLMSSSFKAIVGSESTIENSTKMLNSISELLKDMDDKFTREGPVELGVMKLSDAQESLQRLERGIYGDKVESVNDDEHQRREKEGWSKSVALCSALSREEYDDDDDPDFLQMLKDRQLLPDNDEFNEAEMEVLIEAEMEAKQKGCSK</sequence>
<evidence type="ECO:0000313" key="6">
    <source>
        <dbReference type="EMBL" id="GMT07887.1"/>
    </source>
</evidence>
<keyword evidence="5" id="KW-0458">Lysosome</keyword>
<dbReference type="InterPro" id="IPR032143">
    <property type="entry name" value="BORCS7"/>
</dbReference>
<evidence type="ECO:0000313" key="7">
    <source>
        <dbReference type="Proteomes" id="UP001432027"/>
    </source>
</evidence>
<evidence type="ECO:0000256" key="1">
    <source>
        <dbReference type="ARBA" id="ARBA00004656"/>
    </source>
</evidence>
<reference evidence="6" key="1">
    <citation type="submission" date="2023-10" db="EMBL/GenBank/DDBJ databases">
        <title>Genome assembly of Pristionchus species.</title>
        <authorList>
            <person name="Yoshida K."/>
            <person name="Sommer R.J."/>
        </authorList>
    </citation>
    <scope>NUCLEOTIDE SEQUENCE</scope>
    <source>
        <strain evidence="6">RS0144</strain>
    </source>
</reference>
<evidence type="ECO:0000256" key="5">
    <source>
        <dbReference type="ARBA" id="ARBA00023228"/>
    </source>
</evidence>
<comment type="subcellular location">
    <subcellularLocation>
        <location evidence="1">Lysosome membrane</location>
    </subcellularLocation>
</comment>
<gene>
    <name evidence="6" type="ORF">PENTCL1PPCAC_30061</name>
</gene>
<protein>
    <recommendedName>
        <fullName evidence="3">BLOC-1-related complex subunit 7</fullName>
    </recommendedName>
</protein>
<accession>A0AAV5UNL4</accession>
<dbReference type="Proteomes" id="UP001432027">
    <property type="component" value="Unassembled WGS sequence"/>
</dbReference>
<evidence type="ECO:0000256" key="2">
    <source>
        <dbReference type="ARBA" id="ARBA00005433"/>
    </source>
</evidence>
<feature type="non-terminal residue" evidence="6">
    <location>
        <position position="1"/>
    </location>
</feature>
<comment type="caution">
    <text evidence="6">The sequence shown here is derived from an EMBL/GenBank/DDBJ whole genome shotgun (WGS) entry which is preliminary data.</text>
</comment>
<evidence type="ECO:0000256" key="3">
    <source>
        <dbReference type="ARBA" id="ARBA00022295"/>
    </source>
</evidence>
<dbReference type="AlphaFoldDB" id="A0AAV5UNL4"/>
<dbReference type="Pfam" id="PF16088">
    <property type="entry name" value="BORCS7"/>
    <property type="match status" value="1"/>
</dbReference>
<keyword evidence="4" id="KW-0472">Membrane</keyword>